<dbReference type="Proteomes" id="UP000828390">
    <property type="component" value="Unassembled WGS sequence"/>
</dbReference>
<accession>A0A9D4M7F6</accession>
<name>A0A9D4M7F6_DREPO</name>
<dbReference type="SUPFAM" id="SSF56104">
    <property type="entry name" value="SAICAR synthase-like"/>
    <property type="match status" value="1"/>
</dbReference>
<reference evidence="1" key="2">
    <citation type="submission" date="2020-11" db="EMBL/GenBank/DDBJ databases">
        <authorList>
            <person name="McCartney M.A."/>
            <person name="Auch B."/>
            <person name="Kono T."/>
            <person name="Mallez S."/>
            <person name="Becker A."/>
            <person name="Gohl D.M."/>
            <person name="Silverstein K.A.T."/>
            <person name="Koren S."/>
            <person name="Bechman K.B."/>
            <person name="Herman A."/>
            <person name="Abrahante J.E."/>
            <person name="Garbe J."/>
        </authorList>
    </citation>
    <scope>NUCLEOTIDE SEQUENCE</scope>
    <source>
        <strain evidence="1">Duluth1</strain>
        <tissue evidence="1">Whole animal</tissue>
    </source>
</reference>
<evidence type="ECO:0008006" key="3">
    <source>
        <dbReference type="Google" id="ProtNLM"/>
    </source>
</evidence>
<organism evidence="1 2">
    <name type="scientific">Dreissena polymorpha</name>
    <name type="common">Zebra mussel</name>
    <name type="synonym">Mytilus polymorpha</name>
    <dbReference type="NCBI Taxonomy" id="45954"/>
    <lineage>
        <taxon>Eukaryota</taxon>
        <taxon>Metazoa</taxon>
        <taxon>Spiralia</taxon>
        <taxon>Lophotrochozoa</taxon>
        <taxon>Mollusca</taxon>
        <taxon>Bivalvia</taxon>
        <taxon>Autobranchia</taxon>
        <taxon>Heteroconchia</taxon>
        <taxon>Euheterodonta</taxon>
        <taxon>Imparidentia</taxon>
        <taxon>Neoheterodontei</taxon>
        <taxon>Myida</taxon>
        <taxon>Dreissenoidea</taxon>
        <taxon>Dreissenidae</taxon>
        <taxon>Dreissena</taxon>
    </lineage>
</organism>
<feature type="non-terminal residue" evidence="1">
    <location>
        <position position="1"/>
    </location>
</feature>
<keyword evidence="2" id="KW-1185">Reference proteome</keyword>
<proteinExistence type="predicted"/>
<gene>
    <name evidence="1" type="ORF">DPMN_034205</name>
</gene>
<dbReference type="AlphaFoldDB" id="A0A9D4M7F6"/>
<sequence>MPPGVYGDLFVEACLRLCGKKSMDYNDTKDKDLHLPKGAAIPRSQVAGHKHEGRSKLGMLEHEDGYILKALQKPPRGTRELHFYEKIYDQTCTDKHVLQLRELMPAFYGAFQFQEYPE</sequence>
<comment type="caution">
    <text evidence="1">The sequence shown here is derived from an EMBL/GenBank/DDBJ whole genome shotgun (WGS) entry which is preliminary data.</text>
</comment>
<dbReference type="EMBL" id="JAIWYP010000002">
    <property type="protein sequence ID" value="KAH3871011.1"/>
    <property type="molecule type" value="Genomic_DNA"/>
</dbReference>
<evidence type="ECO:0000313" key="1">
    <source>
        <dbReference type="EMBL" id="KAH3871011.1"/>
    </source>
</evidence>
<evidence type="ECO:0000313" key="2">
    <source>
        <dbReference type="Proteomes" id="UP000828390"/>
    </source>
</evidence>
<protein>
    <recommendedName>
        <fullName evidence="3">Kinase</fullName>
    </recommendedName>
</protein>
<reference evidence="1" key="1">
    <citation type="journal article" date="2019" name="bioRxiv">
        <title>The Genome of the Zebra Mussel, Dreissena polymorpha: A Resource for Invasive Species Research.</title>
        <authorList>
            <person name="McCartney M.A."/>
            <person name="Auch B."/>
            <person name="Kono T."/>
            <person name="Mallez S."/>
            <person name="Zhang Y."/>
            <person name="Obille A."/>
            <person name="Becker A."/>
            <person name="Abrahante J.E."/>
            <person name="Garbe J."/>
            <person name="Badalamenti J.P."/>
            <person name="Herman A."/>
            <person name="Mangelson H."/>
            <person name="Liachko I."/>
            <person name="Sullivan S."/>
            <person name="Sone E.D."/>
            <person name="Koren S."/>
            <person name="Silverstein K.A.T."/>
            <person name="Beckman K.B."/>
            <person name="Gohl D.M."/>
        </authorList>
    </citation>
    <scope>NUCLEOTIDE SEQUENCE</scope>
    <source>
        <strain evidence="1">Duluth1</strain>
        <tissue evidence="1">Whole animal</tissue>
    </source>
</reference>